<keyword evidence="2" id="KW-0472">Membrane</keyword>
<protein>
    <submittedName>
        <fullName evidence="3">Uncharacterized protein</fullName>
    </submittedName>
</protein>
<evidence type="ECO:0000313" key="4">
    <source>
        <dbReference type="Proteomes" id="UP001596472"/>
    </source>
</evidence>
<proteinExistence type="predicted"/>
<dbReference type="EMBL" id="JBHTBS010000014">
    <property type="protein sequence ID" value="MFC7339271.1"/>
    <property type="molecule type" value="Genomic_DNA"/>
</dbReference>
<name>A0ABW2L9Z8_9BACT</name>
<feature type="transmembrane region" description="Helical" evidence="2">
    <location>
        <begin position="153"/>
        <end position="174"/>
    </location>
</feature>
<organism evidence="3 4">
    <name type="scientific">Haloferula chungangensis</name>
    <dbReference type="NCBI Taxonomy" id="1048331"/>
    <lineage>
        <taxon>Bacteria</taxon>
        <taxon>Pseudomonadati</taxon>
        <taxon>Verrucomicrobiota</taxon>
        <taxon>Verrucomicrobiia</taxon>
        <taxon>Verrucomicrobiales</taxon>
        <taxon>Verrucomicrobiaceae</taxon>
        <taxon>Haloferula</taxon>
    </lineage>
</organism>
<keyword evidence="4" id="KW-1185">Reference proteome</keyword>
<comment type="caution">
    <text evidence="3">The sequence shown here is derived from an EMBL/GenBank/DDBJ whole genome shotgun (WGS) entry which is preliminary data.</text>
</comment>
<dbReference type="RefSeq" id="WP_379715771.1">
    <property type="nucleotide sequence ID" value="NZ_JBHTBS010000014.1"/>
</dbReference>
<accession>A0ABW2L9Z8</accession>
<dbReference type="Proteomes" id="UP001596472">
    <property type="component" value="Unassembled WGS sequence"/>
</dbReference>
<evidence type="ECO:0000256" key="1">
    <source>
        <dbReference type="SAM" id="MobiDB-lite"/>
    </source>
</evidence>
<reference evidence="4" key="1">
    <citation type="journal article" date="2019" name="Int. J. Syst. Evol. Microbiol.">
        <title>The Global Catalogue of Microorganisms (GCM) 10K type strain sequencing project: providing services to taxonomists for standard genome sequencing and annotation.</title>
        <authorList>
            <consortium name="The Broad Institute Genomics Platform"/>
            <consortium name="The Broad Institute Genome Sequencing Center for Infectious Disease"/>
            <person name="Wu L."/>
            <person name="Ma J."/>
        </authorList>
    </citation>
    <scope>NUCLEOTIDE SEQUENCE [LARGE SCALE GENOMIC DNA]</scope>
    <source>
        <strain evidence="4">CGMCC 4.1467</strain>
    </source>
</reference>
<keyword evidence="2" id="KW-1133">Transmembrane helix</keyword>
<evidence type="ECO:0000313" key="3">
    <source>
        <dbReference type="EMBL" id="MFC7339271.1"/>
    </source>
</evidence>
<evidence type="ECO:0000256" key="2">
    <source>
        <dbReference type="SAM" id="Phobius"/>
    </source>
</evidence>
<gene>
    <name evidence="3" type="ORF">ACFQY0_18910</name>
</gene>
<feature type="region of interest" description="Disordered" evidence="1">
    <location>
        <begin position="182"/>
        <end position="223"/>
    </location>
</feature>
<sequence length="436" mass="47766">MTDGAPDSPQALLQRPPMDVIRFQCPACSVVLTLRAKAAGFRGACPKCSVEIIGPNPALGLSARLAEVAEVAEVSPPPPELPPEPISLTVPFAETLPPTSEFPPVSLPDLPSTSEWKRIAPGPVISDLEKIERVKPQTENSLRASKPSPNWKAGVLGFAFLLCVILALVAGFSVGRHTAEKESPITSAKPESPPTEASVPAPPPARSEKPVSPIVQSATPRSTGPEATLVAFLHSNDWAERSAYVPFPKRARNRMEAHHTTIYDRPIPVTDISLFEITEEAHIFIVTTPEFPEGFPVGVSRSGNRWLVDWDTFVEFHDDQFRRFAAGMRGEHGIFHLLVQPAGGREENVLFERYRLSPPMPGRESPAFLRRGTVSHARLQRVLEKLTEHSVERVDELLDGKGHTMVLALSYKMNSEGHSFLQIEDVIAETWSHGSP</sequence>
<keyword evidence="2" id="KW-0812">Transmembrane</keyword>